<evidence type="ECO:0000313" key="1">
    <source>
        <dbReference type="EMBL" id="GAA0564060.1"/>
    </source>
</evidence>
<comment type="caution">
    <text evidence="1">The sequence shown here is derived from an EMBL/GenBank/DDBJ whole genome shotgun (WGS) entry which is preliminary data.</text>
</comment>
<dbReference type="PROSITE" id="PS51257">
    <property type="entry name" value="PROKAR_LIPOPROTEIN"/>
    <property type="match status" value="1"/>
</dbReference>
<dbReference type="EMBL" id="BAAADD010000002">
    <property type="protein sequence ID" value="GAA0564060.1"/>
    <property type="molecule type" value="Genomic_DNA"/>
</dbReference>
<reference evidence="1 2" key="1">
    <citation type="journal article" date="2019" name="Int. J. Syst. Evol. Microbiol.">
        <title>The Global Catalogue of Microorganisms (GCM) 10K type strain sequencing project: providing services to taxonomists for standard genome sequencing and annotation.</title>
        <authorList>
            <consortium name="The Broad Institute Genomics Platform"/>
            <consortium name="The Broad Institute Genome Sequencing Center for Infectious Disease"/>
            <person name="Wu L."/>
            <person name="Ma J."/>
        </authorList>
    </citation>
    <scope>NUCLEOTIDE SEQUENCE [LARGE SCALE GENOMIC DNA]</scope>
    <source>
        <strain evidence="1 2">JCM 15089</strain>
    </source>
</reference>
<name>A0ABN1ED37_9PROT</name>
<accession>A0ABN1ED37</accession>
<sequence length="95" mass="10052">MKNFIAMIVVGALGIGCADGPGPRSAVRDAETAIRIGVNACISNYSQPPRKDLHAKYNAGIWHVWWGNQDGRVFTFSVNVYADTGAAGLCAVGTN</sequence>
<dbReference type="Proteomes" id="UP001499951">
    <property type="component" value="Unassembled WGS sequence"/>
</dbReference>
<gene>
    <name evidence="1" type="ORF">GCM10008942_10620</name>
</gene>
<organism evidence="1 2">
    <name type="scientific">Rhizomicrobium electricum</name>
    <dbReference type="NCBI Taxonomy" id="480070"/>
    <lineage>
        <taxon>Bacteria</taxon>
        <taxon>Pseudomonadati</taxon>
        <taxon>Pseudomonadota</taxon>
        <taxon>Alphaproteobacteria</taxon>
        <taxon>Micropepsales</taxon>
        <taxon>Micropepsaceae</taxon>
        <taxon>Rhizomicrobium</taxon>
    </lineage>
</organism>
<evidence type="ECO:0008006" key="3">
    <source>
        <dbReference type="Google" id="ProtNLM"/>
    </source>
</evidence>
<protein>
    <recommendedName>
        <fullName evidence="3">Lipoprotein</fullName>
    </recommendedName>
</protein>
<keyword evidence="2" id="KW-1185">Reference proteome</keyword>
<evidence type="ECO:0000313" key="2">
    <source>
        <dbReference type="Proteomes" id="UP001499951"/>
    </source>
</evidence>
<proteinExistence type="predicted"/>